<dbReference type="GeneID" id="20675013"/>
<evidence type="ECO:0000313" key="3">
    <source>
        <dbReference type="Proteomes" id="UP000030671"/>
    </source>
</evidence>
<gene>
    <name evidence="2" type="ORF">HETIRDRAFT_438114</name>
</gene>
<accession>W4KR03</accession>
<evidence type="ECO:0000256" key="1">
    <source>
        <dbReference type="SAM" id="MobiDB-lite"/>
    </source>
</evidence>
<dbReference type="HOGENOM" id="CLU_1704443_0_0_1"/>
<dbReference type="InParanoid" id="W4KR03"/>
<feature type="compositionally biased region" description="Basic residues" evidence="1">
    <location>
        <begin position="95"/>
        <end position="108"/>
    </location>
</feature>
<dbReference type="EMBL" id="KI925454">
    <property type="protein sequence ID" value="ETW87815.1"/>
    <property type="molecule type" value="Genomic_DNA"/>
</dbReference>
<dbReference type="Proteomes" id="UP000030671">
    <property type="component" value="Unassembled WGS sequence"/>
</dbReference>
<proteinExistence type="predicted"/>
<name>W4KR03_HETIT</name>
<feature type="non-terminal residue" evidence="2">
    <location>
        <position position="1"/>
    </location>
</feature>
<dbReference type="AlphaFoldDB" id="W4KR03"/>
<dbReference type="KEGG" id="hir:HETIRDRAFT_438114"/>
<protein>
    <submittedName>
        <fullName evidence="2">Uncharacterized protein</fullName>
    </submittedName>
</protein>
<dbReference type="RefSeq" id="XP_009541673.1">
    <property type="nucleotide sequence ID" value="XM_009543378.1"/>
</dbReference>
<sequence>MPFALSRAYTYIRGPIRRISKSASKVYVRKYSVRRGSQGQSQASAPCDILLVPGVRTAAAHAQSASDEAGPSTFPVVADTFSEARACACTQRGNLTRRRRQKQTHRAQTRPITDHFARREPARVPIGDMDEEIPRLSVFSSGSSNGRGLSGNAD</sequence>
<feature type="compositionally biased region" description="Basic and acidic residues" evidence="1">
    <location>
        <begin position="112"/>
        <end position="122"/>
    </location>
</feature>
<feature type="compositionally biased region" description="Low complexity" evidence="1">
    <location>
        <begin position="140"/>
        <end position="154"/>
    </location>
</feature>
<evidence type="ECO:0000313" key="2">
    <source>
        <dbReference type="EMBL" id="ETW87815.1"/>
    </source>
</evidence>
<organism evidence="2 3">
    <name type="scientific">Heterobasidion irregulare (strain TC 32-1)</name>
    <dbReference type="NCBI Taxonomy" id="747525"/>
    <lineage>
        <taxon>Eukaryota</taxon>
        <taxon>Fungi</taxon>
        <taxon>Dikarya</taxon>
        <taxon>Basidiomycota</taxon>
        <taxon>Agaricomycotina</taxon>
        <taxon>Agaricomycetes</taxon>
        <taxon>Russulales</taxon>
        <taxon>Bondarzewiaceae</taxon>
        <taxon>Heterobasidion</taxon>
        <taxon>Heterobasidion annosum species complex</taxon>
    </lineage>
</organism>
<feature type="region of interest" description="Disordered" evidence="1">
    <location>
        <begin position="94"/>
        <end position="154"/>
    </location>
</feature>
<reference evidence="2 3" key="1">
    <citation type="journal article" date="2012" name="New Phytol.">
        <title>Insight into trade-off between wood decay and parasitism from the genome of a fungal forest pathogen.</title>
        <authorList>
            <person name="Olson A."/>
            <person name="Aerts A."/>
            <person name="Asiegbu F."/>
            <person name="Belbahri L."/>
            <person name="Bouzid O."/>
            <person name="Broberg A."/>
            <person name="Canback B."/>
            <person name="Coutinho P.M."/>
            <person name="Cullen D."/>
            <person name="Dalman K."/>
            <person name="Deflorio G."/>
            <person name="van Diepen L.T."/>
            <person name="Dunand C."/>
            <person name="Duplessis S."/>
            <person name="Durling M."/>
            <person name="Gonthier P."/>
            <person name="Grimwood J."/>
            <person name="Fossdal C.G."/>
            <person name="Hansson D."/>
            <person name="Henrissat B."/>
            <person name="Hietala A."/>
            <person name="Himmelstrand K."/>
            <person name="Hoffmeister D."/>
            <person name="Hogberg N."/>
            <person name="James T.Y."/>
            <person name="Karlsson M."/>
            <person name="Kohler A."/>
            <person name="Kues U."/>
            <person name="Lee Y.H."/>
            <person name="Lin Y.C."/>
            <person name="Lind M."/>
            <person name="Lindquist E."/>
            <person name="Lombard V."/>
            <person name="Lucas S."/>
            <person name="Lunden K."/>
            <person name="Morin E."/>
            <person name="Murat C."/>
            <person name="Park J."/>
            <person name="Raffaello T."/>
            <person name="Rouze P."/>
            <person name="Salamov A."/>
            <person name="Schmutz J."/>
            <person name="Solheim H."/>
            <person name="Stahlberg J."/>
            <person name="Velez H."/>
            <person name="de Vries R.P."/>
            <person name="Wiebenga A."/>
            <person name="Woodward S."/>
            <person name="Yakovlev I."/>
            <person name="Garbelotto M."/>
            <person name="Martin F."/>
            <person name="Grigoriev I.V."/>
            <person name="Stenlid J."/>
        </authorList>
    </citation>
    <scope>NUCLEOTIDE SEQUENCE [LARGE SCALE GENOMIC DNA]</scope>
    <source>
        <strain evidence="2 3">TC 32-1</strain>
    </source>
</reference>
<keyword evidence="3" id="KW-1185">Reference proteome</keyword>